<dbReference type="InterPro" id="IPR011066">
    <property type="entry name" value="MscS_channel_C_sf"/>
</dbReference>
<dbReference type="GO" id="GO:0008381">
    <property type="term" value="F:mechanosensitive monoatomic ion channel activity"/>
    <property type="evidence" value="ECO:0007669"/>
    <property type="project" value="InterPro"/>
</dbReference>
<dbReference type="InterPro" id="IPR006685">
    <property type="entry name" value="MscS_channel_2nd"/>
</dbReference>
<evidence type="ECO:0000259" key="11">
    <source>
        <dbReference type="Pfam" id="PF21088"/>
    </source>
</evidence>
<evidence type="ECO:0000256" key="1">
    <source>
        <dbReference type="ARBA" id="ARBA00004651"/>
    </source>
</evidence>
<accession>A0A8J3YYK8</accession>
<feature type="transmembrane region" description="Helical" evidence="8">
    <location>
        <begin position="35"/>
        <end position="58"/>
    </location>
</feature>
<feature type="region of interest" description="Disordered" evidence="7">
    <location>
        <begin position="322"/>
        <end position="342"/>
    </location>
</feature>
<dbReference type="PANTHER" id="PTHR30460">
    <property type="entry name" value="MODERATE CONDUCTANCE MECHANOSENSITIVE CHANNEL YBIO"/>
    <property type="match status" value="1"/>
</dbReference>
<dbReference type="Gene3D" id="3.30.70.100">
    <property type="match status" value="1"/>
</dbReference>
<proteinExistence type="inferred from homology"/>
<evidence type="ECO:0000256" key="8">
    <source>
        <dbReference type="SAM" id="Phobius"/>
    </source>
</evidence>
<dbReference type="InterPro" id="IPR049278">
    <property type="entry name" value="MS_channel_C"/>
</dbReference>
<evidence type="ECO:0000256" key="5">
    <source>
        <dbReference type="ARBA" id="ARBA00022989"/>
    </source>
</evidence>
<dbReference type="EMBL" id="BOPF01000063">
    <property type="protein sequence ID" value="GIJ52070.1"/>
    <property type="molecule type" value="Genomic_DNA"/>
</dbReference>
<dbReference type="SUPFAM" id="SSF82861">
    <property type="entry name" value="Mechanosensitive channel protein MscS (YggB), transmembrane region"/>
    <property type="match status" value="1"/>
</dbReference>
<dbReference type="InterPro" id="IPR010920">
    <property type="entry name" value="LSM_dom_sf"/>
</dbReference>
<evidence type="ECO:0000256" key="7">
    <source>
        <dbReference type="SAM" id="MobiDB-lite"/>
    </source>
</evidence>
<keyword evidence="6 8" id="KW-0472">Membrane</keyword>
<dbReference type="InterPro" id="IPR045276">
    <property type="entry name" value="YbiO_bact"/>
</dbReference>
<dbReference type="Gene3D" id="1.10.287.1260">
    <property type="match status" value="1"/>
</dbReference>
<feature type="transmembrane region" description="Helical" evidence="8">
    <location>
        <begin position="133"/>
        <end position="155"/>
    </location>
</feature>
<dbReference type="PANTHER" id="PTHR30460:SF0">
    <property type="entry name" value="MODERATE CONDUCTANCE MECHANOSENSITIVE CHANNEL YBIO"/>
    <property type="match status" value="1"/>
</dbReference>
<evidence type="ECO:0000256" key="6">
    <source>
        <dbReference type="ARBA" id="ARBA00023136"/>
    </source>
</evidence>
<dbReference type="Proteomes" id="UP000619260">
    <property type="component" value="Unassembled WGS sequence"/>
</dbReference>
<evidence type="ECO:0000259" key="9">
    <source>
        <dbReference type="Pfam" id="PF00924"/>
    </source>
</evidence>
<evidence type="ECO:0000313" key="12">
    <source>
        <dbReference type="EMBL" id="GIJ52070.1"/>
    </source>
</evidence>
<keyword evidence="3" id="KW-1003">Cell membrane</keyword>
<gene>
    <name evidence="12" type="ORF">Val02_89560</name>
</gene>
<dbReference type="AlphaFoldDB" id="A0A8J3YYK8"/>
<evidence type="ECO:0000256" key="2">
    <source>
        <dbReference type="ARBA" id="ARBA00008017"/>
    </source>
</evidence>
<reference evidence="12" key="1">
    <citation type="submission" date="2021-01" db="EMBL/GenBank/DDBJ databases">
        <title>Whole genome shotgun sequence of Virgisporangium aliadipatigenens NBRC 105644.</title>
        <authorList>
            <person name="Komaki H."/>
            <person name="Tamura T."/>
        </authorList>
    </citation>
    <scope>NUCLEOTIDE SEQUENCE</scope>
    <source>
        <strain evidence="12">NBRC 105644</strain>
    </source>
</reference>
<feature type="domain" description="Mechanosensitive ion channel transmembrane helices 2/3" evidence="11">
    <location>
        <begin position="112"/>
        <end position="152"/>
    </location>
</feature>
<dbReference type="Pfam" id="PF21088">
    <property type="entry name" value="MS_channel_1st"/>
    <property type="match status" value="1"/>
</dbReference>
<feature type="transmembrane region" description="Helical" evidence="8">
    <location>
        <begin position="107"/>
        <end position="127"/>
    </location>
</feature>
<protein>
    <submittedName>
        <fullName evidence="12">Mechanosensitive ion channel protein MscS</fullName>
    </submittedName>
</protein>
<dbReference type="InterPro" id="IPR023408">
    <property type="entry name" value="MscS_beta-dom_sf"/>
</dbReference>
<comment type="subcellular location">
    <subcellularLocation>
        <location evidence="1">Cell membrane</location>
        <topology evidence="1">Multi-pass membrane protein</topology>
    </subcellularLocation>
</comment>
<dbReference type="FunFam" id="1.10.287.1260:FF:000005">
    <property type="entry name" value="Mechanosensitive ion channel family protein"/>
    <property type="match status" value="1"/>
</dbReference>
<evidence type="ECO:0000313" key="13">
    <source>
        <dbReference type="Proteomes" id="UP000619260"/>
    </source>
</evidence>
<dbReference type="Pfam" id="PF21082">
    <property type="entry name" value="MS_channel_3rd"/>
    <property type="match status" value="1"/>
</dbReference>
<dbReference type="SUPFAM" id="SSF50182">
    <property type="entry name" value="Sm-like ribonucleoproteins"/>
    <property type="match status" value="1"/>
</dbReference>
<dbReference type="SUPFAM" id="SSF82689">
    <property type="entry name" value="Mechanosensitive channel protein MscS (YggB), C-terminal domain"/>
    <property type="match status" value="1"/>
</dbReference>
<keyword evidence="4 8" id="KW-0812">Transmembrane</keyword>
<organism evidence="12 13">
    <name type="scientific">Virgisporangium aliadipatigenens</name>
    <dbReference type="NCBI Taxonomy" id="741659"/>
    <lineage>
        <taxon>Bacteria</taxon>
        <taxon>Bacillati</taxon>
        <taxon>Actinomycetota</taxon>
        <taxon>Actinomycetes</taxon>
        <taxon>Micromonosporales</taxon>
        <taxon>Micromonosporaceae</taxon>
        <taxon>Virgisporangium</taxon>
    </lineage>
</organism>
<dbReference type="InterPro" id="IPR011014">
    <property type="entry name" value="MscS_channel_TM-2"/>
</dbReference>
<sequence>MPRAPSPSPSCVDAPELCGYIYNWTGLSWLAEGSYYLLLKPLRILMIILLAMLARFLIHRVITRVVRSAAGTHTLFNPIRSRIPGAVPPPTPGVAERRGARAEALGSILRSISSAVIFAVVVMLVLGELGVNLAPLLAGAGIAGLAIGFGAQNLVRDFLSGLFMLFEDQYGVGDVVDVGAVVGTVEAVGLRITTLRDAQGVLWYIRNGEILSVGNKSQGWALVIVDVPVGFTNVEQSAEVLRSAADALAHDEQWADDMIEPPSVLGVEQITPDGAVLRTTVKTPSEAQWRVARELRRRLTDSLQAAGIADRISAGRVYIRPPATGLPGATNGQAETGAGGAT</sequence>
<evidence type="ECO:0000259" key="10">
    <source>
        <dbReference type="Pfam" id="PF21082"/>
    </source>
</evidence>
<dbReference type="Gene3D" id="2.30.30.60">
    <property type="match status" value="1"/>
</dbReference>
<comment type="similarity">
    <text evidence="2">Belongs to the MscS (TC 1.A.23) family.</text>
</comment>
<name>A0A8J3YYK8_9ACTN</name>
<evidence type="ECO:0000256" key="4">
    <source>
        <dbReference type="ARBA" id="ARBA00022692"/>
    </source>
</evidence>
<dbReference type="GO" id="GO:0005886">
    <property type="term" value="C:plasma membrane"/>
    <property type="evidence" value="ECO:0007669"/>
    <property type="project" value="UniProtKB-SubCell"/>
</dbReference>
<feature type="domain" description="Mechanosensitive ion channel MscS" evidence="9">
    <location>
        <begin position="153"/>
        <end position="215"/>
    </location>
</feature>
<comment type="caution">
    <text evidence="12">The sequence shown here is derived from an EMBL/GenBank/DDBJ whole genome shotgun (WGS) entry which is preliminary data.</text>
</comment>
<keyword evidence="13" id="KW-1185">Reference proteome</keyword>
<keyword evidence="5 8" id="KW-1133">Transmembrane helix</keyword>
<feature type="domain" description="Mechanosensitive ion channel MscS C-terminal" evidence="10">
    <location>
        <begin position="232"/>
        <end position="308"/>
    </location>
</feature>
<evidence type="ECO:0000256" key="3">
    <source>
        <dbReference type="ARBA" id="ARBA00022475"/>
    </source>
</evidence>
<dbReference type="FunFam" id="2.30.30.60:FF:000001">
    <property type="entry name" value="MscS Mechanosensitive ion channel"/>
    <property type="match status" value="1"/>
</dbReference>
<dbReference type="InterPro" id="IPR049142">
    <property type="entry name" value="MS_channel_1st"/>
</dbReference>
<dbReference type="Pfam" id="PF00924">
    <property type="entry name" value="MS_channel_2nd"/>
    <property type="match status" value="1"/>
</dbReference>